<reference evidence="1" key="5">
    <citation type="journal article" date="2021" name="G3 (Bethesda)">
        <title>Aegilops tauschii genome assembly Aet v5.0 features greater sequence contiguity and improved annotation.</title>
        <authorList>
            <person name="Wang L."/>
            <person name="Zhu T."/>
            <person name="Rodriguez J.C."/>
            <person name="Deal K.R."/>
            <person name="Dubcovsky J."/>
            <person name="McGuire P.E."/>
            <person name="Lux T."/>
            <person name="Spannagl M."/>
            <person name="Mayer K.F.X."/>
            <person name="Baldrich P."/>
            <person name="Meyers B.C."/>
            <person name="Huo N."/>
            <person name="Gu Y.Q."/>
            <person name="Zhou H."/>
            <person name="Devos K.M."/>
            <person name="Bennetzen J.L."/>
            <person name="Unver T."/>
            <person name="Budak H."/>
            <person name="Gulick P.J."/>
            <person name="Galiba G."/>
            <person name="Kalapos B."/>
            <person name="Nelson D.R."/>
            <person name="Li P."/>
            <person name="You F.M."/>
            <person name="Luo M.C."/>
            <person name="Dvorak J."/>
        </authorList>
    </citation>
    <scope>NUCLEOTIDE SEQUENCE [LARGE SCALE GENOMIC DNA]</scope>
    <source>
        <strain evidence="1">cv. AL8/78</strain>
    </source>
</reference>
<dbReference type="EnsemblPlants" id="AET1Gv20384200.47">
    <property type="protein sequence ID" value="AET1Gv20384200.47"/>
    <property type="gene ID" value="AET1Gv20384200"/>
</dbReference>
<reference evidence="2" key="1">
    <citation type="journal article" date="2014" name="Science">
        <title>Ancient hybridizations among the ancestral genomes of bread wheat.</title>
        <authorList>
            <consortium name="International Wheat Genome Sequencing Consortium,"/>
            <person name="Marcussen T."/>
            <person name="Sandve S.R."/>
            <person name="Heier L."/>
            <person name="Spannagl M."/>
            <person name="Pfeifer M."/>
            <person name="Jakobsen K.S."/>
            <person name="Wulff B.B."/>
            <person name="Steuernagel B."/>
            <person name="Mayer K.F."/>
            <person name="Olsen O.A."/>
        </authorList>
    </citation>
    <scope>NUCLEOTIDE SEQUENCE [LARGE SCALE GENOMIC DNA]</scope>
    <source>
        <strain evidence="2">cv. AL8/78</strain>
    </source>
</reference>
<dbReference type="Proteomes" id="UP000015105">
    <property type="component" value="Chromosome 1D"/>
</dbReference>
<proteinExistence type="predicted"/>
<reference evidence="1" key="4">
    <citation type="submission" date="2019-03" db="UniProtKB">
        <authorList>
            <consortium name="EnsemblPlants"/>
        </authorList>
    </citation>
    <scope>IDENTIFICATION</scope>
</reference>
<evidence type="ECO:0000313" key="1">
    <source>
        <dbReference type="EnsemblPlants" id="AET1Gv20384200.47"/>
    </source>
</evidence>
<dbReference type="AlphaFoldDB" id="A0A452YDR6"/>
<dbReference type="PANTHER" id="PTHR47198">
    <property type="entry name" value="OS05G0299300 PROTEIN"/>
    <property type="match status" value="1"/>
</dbReference>
<evidence type="ECO:0000313" key="2">
    <source>
        <dbReference type="Proteomes" id="UP000015105"/>
    </source>
</evidence>
<sequence>MSAGLQITGWPAHDSPVSSVLFGPAETSIFSLGSDGKRYLSGACTIKVRLFGQEIAVGFVTLRALTNTCMR</sequence>
<name>A0A452YDR6_AEGTS</name>
<keyword evidence="2" id="KW-1185">Reference proteome</keyword>
<reference evidence="1" key="3">
    <citation type="journal article" date="2017" name="Nature">
        <title>Genome sequence of the progenitor of the wheat D genome Aegilops tauschii.</title>
        <authorList>
            <person name="Luo M.C."/>
            <person name="Gu Y.Q."/>
            <person name="Puiu D."/>
            <person name="Wang H."/>
            <person name="Twardziok S.O."/>
            <person name="Deal K.R."/>
            <person name="Huo N."/>
            <person name="Zhu T."/>
            <person name="Wang L."/>
            <person name="Wang Y."/>
            <person name="McGuire P.E."/>
            <person name="Liu S."/>
            <person name="Long H."/>
            <person name="Ramasamy R.K."/>
            <person name="Rodriguez J.C."/>
            <person name="Van S.L."/>
            <person name="Yuan L."/>
            <person name="Wang Z."/>
            <person name="Xia Z."/>
            <person name="Xiao L."/>
            <person name="Anderson O.D."/>
            <person name="Ouyang S."/>
            <person name="Liang Y."/>
            <person name="Zimin A.V."/>
            <person name="Pertea G."/>
            <person name="Qi P."/>
            <person name="Bennetzen J.L."/>
            <person name="Dai X."/>
            <person name="Dawson M.W."/>
            <person name="Muller H.G."/>
            <person name="Kugler K."/>
            <person name="Rivarola-Duarte L."/>
            <person name="Spannagl M."/>
            <person name="Mayer K.F.X."/>
            <person name="Lu F.H."/>
            <person name="Bevan M.W."/>
            <person name="Leroy P."/>
            <person name="Li P."/>
            <person name="You F.M."/>
            <person name="Sun Q."/>
            <person name="Liu Z."/>
            <person name="Lyons E."/>
            <person name="Wicker T."/>
            <person name="Salzberg S.L."/>
            <person name="Devos K.M."/>
            <person name="Dvorak J."/>
        </authorList>
    </citation>
    <scope>NUCLEOTIDE SEQUENCE [LARGE SCALE GENOMIC DNA]</scope>
    <source>
        <strain evidence="1">cv. AL8/78</strain>
    </source>
</reference>
<dbReference type="Gramene" id="AET1Gv20384200.47">
    <property type="protein sequence ID" value="AET1Gv20384200.47"/>
    <property type="gene ID" value="AET1Gv20384200"/>
</dbReference>
<organism evidence="1 2">
    <name type="scientific">Aegilops tauschii subsp. strangulata</name>
    <name type="common">Goatgrass</name>
    <dbReference type="NCBI Taxonomy" id="200361"/>
    <lineage>
        <taxon>Eukaryota</taxon>
        <taxon>Viridiplantae</taxon>
        <taxon>Streptophyta</taxon>
        <taxon>Embryophyta</taxon>
        <taxon>Tracheophyta</taxon>
        <taxon>Spermatophyta</taxon>
        <taxon>Magnoliopsida</taxon>
        <taxon>Liliopsida</taxon>
        <taxon>Poales</taxon>
        <taxon>Poaceae</taxon>
        <taxon>BOP clade</taxon>
        <taxon>Pooideae</taxon>
        <taxon>Triticodae</taxon>
        <taxon>Triticeae</taxon>
        <taxon>Triticinae</taxon>
        <taxon>Aegilops</taxon>
    </lineage>
</organism>
<accession>A0A452YDR6</accession>
<dbReference type="PANTHER" id="PTHR47198:SF1">
    <property type="entry name" value="WD REPEAT-CONTAINING PROTEIN 91-LIKE ISOFORM X1"/>
    <property type="match status" value="1"/>
</dbReference>
<protein>
    <submittedName>
        <fullName evidence="1">Uncharacterized protein</fullName>
    </submittedName>
</protein>
<reference evidence="2" key="2">
    <citation type="journal article" date="2017" name="Nat. Plants">
        <title>The Aegilops tauschii genome reveals multiple impacts of transposons.</title>
        <authorList>
            <person name="Zhao G."/>
            <person name="Zou C."/>
            <person name="Li K."/>
            <person name="Wang K."/>
            <person name="Li T."/>
            <person name="Gao L."/>
            <person name="Zhang X."/>
            <person name="Wang H."/>
            <person name="Yang Z."/>
            <person name="Liu X."/>
            <person name="Jiang W."/>
            <person name="Mao L."/>
            <person name="Kong X."/>
            <person name="Jiao Y."/>
            <person name="Jia J."/>
        </authorList>
    </citation>
    <scope>NUCLEOTIDE SEQUENCE [LARGE SCALE GENOMIC DNA]</scope>
    <source>
        <strain evidence="2">cv. AL8/78</strain>
    </source>
</reference>